<dbReference type="AlphaFoldDB" id="A0A2I2KPU4"/>
<dbReference type="InterPro" id="IPR014748">
    <property type="entry name" value="Enoyl-CoA_hydra_C"/>
</dbReference>
<evidence type="ECO:0000256" key="2">
    <source>
        <dbReference type="ARBA" id="ARBA00023239"/>
    </source>
</evidence>
<dbReference type="GO" id="GO:0006635">
    <property type="term" value="P:fatty acid beta-oxidation"/>
    <property type="evidence" value="ECO:0007669"/>
    <property type="project" value="TreeGrafter"/>
</dbReference>
<dbReference type="PANTHER" id="PTHR11941:SF54">
    <property type="entry name" value="ENOYL-COA HYDRATASE, MITOCHONDRIAL"/>
    <property type="match status" value="1"/>
</dbReference>
<evidence type="ECO:0000256" key="4">
    <source>
        <dbReference type="ARBA" id="ARBA00023717"/>
    </source>
</evidence>
<dbReference type="InterPro" id="IPR029045">
    <property type="entry name" value="ClpP/crotonase-like_dom_sf"/>
</dbReference>
<organism evidence="5 6">
    <name type="scientific">Frankia canadensis</name>
    <dbReference type="NCBI Taxonomy" id="1836972"/>
    <lineage>
        <taxon>Bacteria</taxon>
        <taxon>Bacillati</taxon>
        <taxon>Actinomycetota</taxon>
        <taxon>Actinomycetes</taxon>
        <taxon>Frankiales</taxon>
        <taxon>Frankiaceae</taxon>
        <taxon>Frankia</taxon>
    </lineage>
</organism>
<evidence type="ECO:0000313" key="5">
    <source>
        <dbReference type="EMBL" id="SNQ47684.1"/>
    </source>
</evidence>
<name>A0A2I2KPU4_9ACTN</name>
<dbReference type="Pfam" id="PF00378">
    <property type="entry name" value="ECH_1"/>
    <property type="match status" value="1"/>
</dbReference>
<sequence length="270" mass="29011">MSGDPVTTAREGALVRYEVSPSGVATVTLDDPATRNALRDPLLDDLLARLEHARADPAVRVVVLASADDRVFSSGGDLKSFASDTPLIEKYAGIDRFPRLFRLLGGLGKPTICAASGDVLAGAFGLALACDLVVAREDTRFGCPEIKVGVFPFMISALLYRSVPRAVANELMMTGRMISAVQAAELHIVNAVVPAADFDEEVGRWAGLVASRSPLLMRMGKQALDATRDLPLDAALDYLRAQLALAFGTEDLREGVSAFRDKREPRWTGR</sequence>
<proteinExistence type="inferred from homology"/>
<evidence type="ECO:0000313" key="6">
    <source>
        <dbReference type="Proteomes" id="UP000234331"/>
    </source>
</evidence>
<accession>A0A2I2KPU4</accession>
<dbReference type="PANTHER" id="PTHR11941">
    <property type="entry name" value="ENOYL-COA HYDRATASE-RELATED"/>
    <property type="match status" value="1"/>
</dbReference>
<dbReference type="CDD" id="cd06558">
    <property type="entry name" value="crotonase-like"/>
    <property type="match status" value="1"/>
</dbReference>
<dbReference type="EMBL" id="FZMO01000112">
    <property type="protein sequence ID" value="SNQ47684.1"/>
    <property type="molecule type" value="Genomic_DNA"/>
</dbReference>
<dbReference type="GO" id="GO:0004300">
    <property type="term" value="F:enoyl-CoA hydratase activity"/>
    <property type="evidence" value="ECO:0007669"/>
    <property type="project" value="UniProtKB-EC"/>
</dbReference>
<protein>
    <submittedName>
        <fullName evidence="5">Enoyl-CoA hydratase/carnithine racemase</fullName>
    </submittedName>
</protein>
<dbReference type="SUPFAM" id="SSF52096">
    <property type="entry name" value="ClpP/crotonase"/>
    <property type="match status" value="1"/>
</dbReference>
<keyword evidence="6" id="KW-1185">Reference proteome</keyword>
<keyword evidence="2" id="KW-0456">Lyase</keyword>
<dbReference type="Gene3D" id="3.90.226.10">
    <property type="entry name" value="2-enoyl-CoA Hydratase, Chain A, domain 1"/>
    <property type="match status" value="1"/>
</dbReference>
<dbReference type="Gene3D" id="1.10.12.10">
    <property type="entry name" value="Lyase 2-enoyl-coa Hydratase, Chain A, domain 2"/>
    <property type="match status" value="1"/>
</dbReference>
<gene>
    <name evidence="5" type="ORF">FRACA_20080</name>
</gene>
<dbReference type="Proteomes" id="UP000234331">
    <property type="component" value="Unassembled WGS sequence"/>
</dbReference>
<comment type="catalytic activity">
    <reaction evidence="4">
        <text>a 4-saturated-(3S)-3-hydroxyacyl-CoA = a (3E)-enoyl-CoA + H2O</text>
        <dbReference type="Rhea" id="RHEA:20724"/>
        <dbReference type="ChEBI" id="CHEBI:15377"/>
        <dbReference type="ChEBI" id="CHEBI:58521"/>
        <dbReference type="ChEBI" id="CHEBI:137480"/>
        <dbReference type="EC" id="4.2.1.17"/>
    </reaction>
</comment>
<comment type="similarity">
    <text evidence="1">Belongs to the enoyl-CoA hydratase/isomerase family.</text>
</comment>
<reference evidence="5 6" key="1">
    <citation type="submission" date="2017-06" db="EMBL/GenBank/DDBJ databases">
        <authorList>
            <person name="Kim H.J."/>
            <person name="Triplett B.A."/>
        </authorList>
    </citation>
    <scope>NUCLEOTIDE SEQUENCE [LARGE SCALE GENOMIC DNA]</scope>
    <source>
        <strain evidence="5">FRACA_ARgP5</strain>
    </source>
</reference>
<evidence type="ECO:0000256" key="3">
    <source>
        <dbReference type="ARBA" id="ARBA00023709"/>
    </source>
</evidence>
<comment type="catalytic activity">
    <reaction evidence="3">
        <text>a (3S)-3-hydroxyacyl-CoA = a (2E)-enoyl-CoA + H2O</text>
        <dbReference type="Rhea" id="RHEA:16105"/>
        <dbReference type="ChEBI" id="CHEBI:15377"/>
        <dbReference type="ChEBI" id="CHEBI:57318"/>
        <dbReference type="ChEBI" id="CHEBI:58856"/>
        <dbReference type="EC" id="4.2.1.17"/>
    </reaction>
</comment>
<dbReference type="InterPro" id="IPR001753">
    <property type="entry name" value="Enoyl-CoA_hydra/iso"/>
</dbReference>
<evidence type="ECO:0000256" key="1">
    <source>
        <dbReference type="ARBA" id="ARBA00005254"/>
    </source>
</evidence>